<dbReference type="Pfam" id="PF11553">
    <property type="entry name" value="DUF3231"/>
    <property type="match status" value="1"/>
</dbReference>
<accession>A0A2U1JX22</accession>
<evidence type="ECO:0000313" key="2">
    <source>
        <dbReference type="Proteomes" id="UP000245998"/>
    </source>
</evidence>
<dbReference type="AlphaFoldDB" id="A0A2U1JX22"/>
<sequence>MPSITQMIEAATKVIQSLTDNEKAPLHVGEVMACWTYLAFVGNIITIEEVAMNTVTDTELKQLFTDSLKVALSHKEEISEFMRKEGVVLPVAPERKPNSEPGAIPLGAKFTDDELVNTLNLNFVFASDLCAAAASQCLRTDLGLMFLKFQTEKLSLGFKAKDLMKKRGWLKMPPYYYPPGLPD</sequence>
<gene>
    <name evidence="1" type="ORF">DCC39_12340</name>
</gene>
<keyword evidence="2" id="KW-1185">Reference proteome</keyword>
<name>A0A2U1JX22_9BACI</name>
<dbReference type="InterPro" id="IPR012347">
    <property type="entry name" value="Ferritin-like"/>
</dbReference>
<dbReference type="RefSeq" id="WP_116555210.1">
    <property type="nucleotide sequence ID" value="NZ_QCZG01000026.1"/>
</dbReference>
<comment type="caution">
    <text evidence="1">The sequence shown here is derived from an EMBL/GenBank/DDBJ whole genome shotgun (WGS) entry which is preliminary data.</text>
</comment>
<dbReference type="InterPro" id="IPR021617">
    <property type="entry name" value="DUF3231"/>
</dbReference>
<evidence type="ECO:0008006" key="3">
    <source>
        <dbReference type="Google" id="ProtNLM"/>
    </source>
</evidence>
<dbReference type="OrthoDB" id="1934429at2"/>
<dbReference type="Proteomes" id="UP000245998">
    <property type="component" value="Unassembled WGS sequence"/>
</dbReference>
<dbReference type="Gene3D" id="1.20.1260.10">
    <property type="match status" value="1"/>
</dbReference>
<evidence type="ECO:0000313" key="1">
    <source>
        <dbReference type="EMBL" id="PWA09747.1"/>
    </source>
</evidence>
<dbReference type="EMBL" id="QCZG01000026">
    <property type="protein sequence ID" value="PWA09747.1"/>
    <property type="molecule type" value="Genomic_DNA"/>
</dbReference>
<proteinExistence type="predicted"/>
<protein>
    <recommendedName>
        <fullName evidence="3">DUF3231 domain-containing protein</fullName>
    </recommendedName>
</protein>
<reference evidence="1 2" key="1">
    <citation type="submission" date="2018-04" db="EMBL/GenBank/DDBJ databases">
        <title>Camelliibacillus theae gen. nov., sp. nov., isolated from Pu'er tea.</title>
        <authorList>
            <person name="Niu L."/>
        </authorList>
    </citation>
    <scope>NUCLEOTIDE SEQUENCE [LARGE SCALE GENOMIC DNA]</scope>
    <source>
        <strain evidence="1 2">T8</strain>
    </source>
</reference>
<organism evidence="1 2">
    <name type="scientific">Pueribacillus theae</name>
    <dbReference type="NCBI Taxonomy" id="2171751"/>
    <lineage>
        <taxon>Bacteria</taxon>
        <taxon>Bacillati</taxon>
        <taxon>Bacillota</taxon>
        <taxon>Bacilli</taxon>
        <taxon>Bacillales</taxon>
        <taxon>Bacillaceae</taxon>
        <taxon>Pueribacillus</taxon>
    </lineage>
</organism>